<name>A0A151M573_ALLMI</name>
<evidence type="ECO:0000313" key="2">
    <source>
        <dbReference type="EMBL" id="KYO19662.1"/>
    </source>
</evidence>
<proteinExistence type="predicted"/>
<feature type="region of interest" description="Disordered" evidence="1">
    <location>
        <begin position="1"/>
        <end position="57"/>
    </location>
</feature>
<dbReference type="Proteomes" id="UP000050525">
    <property type="component" value="Unassembled WGS sequence"/>
</dbReference>
<comment type="caution">
    <text evidence="2">The sequence shown here is derived from an EMBL/GenBank/DDBJ whole genome shotgun (WGS) entry which is preliminary data.</text>
</comment>
<protein>
    <submittedName>
        <fullName evidence="2">Uncharacterized protein</fullName>
    </submittedName>
</protein>
<feature type="compositionally biased region" description="Basic and acidic residues" evidence="1">
    <location>
        <begin position="78"/>
        <end position="87"/>
    </location>
</feature>
<reference evidence="2 3" key="1">
    <citation type="journal article" date="2012" name="Genome Biol.">
        <title>Sequencing three crocodilian genomes to illuminate the evolution of archosaurs and amniotes.</title>
        <authorList>
            <person name="St John J.A."/>
            <person name="Braun E.L."/>
            <person name="Isberg S.R."/>
            <person name="Miles L.G."/>
            <person name="Chong A.Y."/>
            <person name="Gongora J."/>
            <person name="Dalzell P."/>
            <person name="Moran C."/>
            <person name="Bed'hom B."/>
            <person name="Abzhanov A."/>
            <person name="Burgess S.C."/>
            <person name="Cooksey A.M."/>
            <person name="Castoe T.A."/>
            <person name="Crawford N.G."/>
            <person name="Densmore L.D."/>
            <person name="Drew J.C."/>
            <person name="Edwards S.V."/>
            <person name="Faircloth B.C."/>
            <person name="Fujita M.K."/>
            <person name="Greenwold M.J."/>
            <person name="Hoffmann F.G."/>
            <person name="Howard J.M."/>
            <person name="Iguchi T."/>
            <person name="Janes D.E."/>
            <person name="Khan S.Y."/>
            <person name="Kohno S."/>
            <person name="de Koning A.J."/>
            <person name="Lance S.L."/>
            <person name="McCarthy F.M."/>
            <person name="McCormack J.E."/>
            <person name="Merchant M.E."/>
            <person name="Peterson D.G."/>
            <person name="Pollock D.D."/>
            <person name="Pourmand N."/>
            <person name="Raney B.J."/>
            <person name="Roessler K.A."/>
            <person name="Sanford J.R."/>
            <person name="Sawyer R.H."/>
            <person name="Schmidt C.J."/>
            <person name="Triplett E.W."/>
            <person name="Tuberville T.D."/>
            <person name="Venegas-Anaya M."/>
            <person name="Howard J.T."/>
            <person name="Jarvis E.D."/>
            <person name="Guillette L.J.Jr."/>
            <person name="Glenn T.C."/>
            <person name="Green R.E."/>
            <person name="Ray D.A."/>
        </authorList>
    </citation>
    <scope>NUCLEOTIDE SEQUENCE [LARGE SCALE GENOMIC DNA]</scope>
    <source>
        <strain evidence="2">KSC_2009_1</strain>
    </source>
</reference>
<accession>A0A151M573</accession>
<feature type="compositionally biased region" description="Polar residues" evidence="1">
    <location>
        <begin position="94"/>
        <end position="103"/>
    </location>
</feature>
<dbReference type="AlphaFoldDB" id="A0A151M573"/>
<evidence type="ECO:0000256" key="1">
    <source>
        <dbReference type="SAM" id="MobiDB-lite"/>
    </source>
</evidence>
<keyword evidence="3" id="KW-1185">Reference proteome</keyword>
<dbReference type="EMBL" id="AKHW03006582">
    <property type="protein sequence ID" value="KYO19662.1"/>
    <property type="molecule type" value="Genomic_DNA"/>
</dbReference>
<sequence>MQQQETPVLALGKRVPACKKGQELQATPSQHWLADAEQPGRQKSALRRPSSRSKCSSSRRNQCLSFLHLHLKGLTWAKKDPATKDDQDFPPTPSQTGSRLHRS</sequence>
<gene>
    <name evidence="2" type="ORF">Y1Q_0012325</name>
</gene>
<organism evidence="2 3">
    <name type="scientific">Alligator mississippiensis</name>
    <name type="common">American alligator</name>
    <dbReference type="NCBI Taxonomy" id="8496"/>
    <lineage>
        <taxon>Eukaryota</taxon>
        <taxon>Metazoa</taxon>
        <taxon>Chordata</taxon>
        <taxon>Craniata</taxon>
        <taxon>Vertebrata</taxon>
        <taxon>Euteleostomi</taxon>
        <taxon>Archelosauria</taxon>
        <taxon>Archosauria</taxon>
        <taxon>Crocodylia</taxon>
        <taxon>Alligatoridae</taxon>
        <taxon>Alligatorinae</taxon>
        <taxon>Alligator</taxon>
    </lineage>
</organism>
<feature type="region of interest" description="Disordered" evidence="1">
    <location>
        <begin position="78"/>
        <end position="103"/>
    </location>
</feature>
<evidence type="ECO:0000313" key="3">
    <source>
        <dbReference type="Proteomes" id="UP000050525"/>
    </source>
</evidence>